<keyword evidence="5 7" id="KW-1133">Transmembrane helix</keyword>
<dbReference type="PANTHER" id="PTHR33406:SF6">
    <property type="entry name" value="MEMBRANE PROTEIN YDGH-RELATED"/>
    <property type="match status" value="1"/>
</dbReference>
<dbReference type="InterPro" id="IPR004869">
    <property type="entry name" value="MMPL_dom"/>
</dbReference>
<feature type="transmembrane region" description="Helical" evidence="7">
    <location>
        <begin position="601"/>
        <end position="622"/>
    </location>
</feature>
<proteinExistence type="inferred from homology"/>
<evidence type="ECO:0000256" key="4">
    <source>
        <dbReference type="ARBA" id="ARBA00022692"/>
    </source>
</evidence>
<comment type="subcellular location">
    <subcellularLocation>
        <location evidence="1">Cell membrane</location>
        <topology evidence="1">Multi-pass membrane protein</topology>
    </subcellularLocation>
</comment>
<dbReference type="Gene3D" id="1.20.1640.10">
    <property type="entry name" value="Multidrug efflux transporter AcrB transmembrane domain"/>
    <property type="match status" value="2"/>
</dbReference>
<keyword evidence="10" id="KW-1185">Reference proteome</keyword>
<evidence type="ECO:0000256" key="7">
    <source>
        <dbReference type="SAM" id="Phobius"/>
    </source>
</evidence>
<evidence type="ECO:0000259" key="8">
    <source>
        <dbReference type="Pfam" id="PF03176"/>
    </source>
</evidence>
<evidence type="ECO:0000256" key="6">
    <source>
        <dbReference type="ARBA" id="ARBA00023136"/>
    </source>
</evidence>
<accession>A0ABR8Z374</accession>
<comment type="caution">
    <text evidence="9">The sequence shown here is derived from an EMBL/GenBank/DDBJ whole genome shotgun (WGS) entry which is preliminary data.</text>
</comment>
<feature type="transmembrane region" description="Helical" evidence="7">
    <location>
        <begin position="283"/>
        <end position="305"/>
    </location>
</feature>
<gene>
    <name evidence="9" type="ORF">H9624_08985</name>
</gene>
<dbReference type="EMBL" id="JACSPO010000004">
    <property type="protein sequence ID" value="MBD8062458.1"/>
    <property type="molecule type" value="Genomic_DNA"/>
</dbReference>
<protein>
    <submittedName>
        <fullName evidence="9">MMPL family transporter</fullName>
    </submittedName>
</protein>
<keyword evidence="4 7" id="KW-0812">Transmembrane</keyword>
<feature type="transmembrane region" description="Helical" evidence="7">
    <location>
        <begin position="326"/>
        <end position="347"/>
    </location>
</feature>
<reference evidence="9 10" key="1">
    <citation type="submission" date="2020-08" db="EMBL/GenBank/DDBJ databases">
        <title>A Genomic Blueprint of the Chicken Gut Microbiome.</title>
        <authorList>
            <person name="Gilroy R."/>
            <person name="Ravi A."/>
            <person name="Getino M."/>
            <person name="Pursley I."/>
            <person name="Horton D.L."/>
            <person name="Alikhan N.-F."/>
            <person name="Baker D."/>
            <person name="Gharbi K."/>
            <person name="Hall N."/>
            <person name="Watson M."/>
            <person name="Adriaenssens E.M."/>
            <person name="Foster-Nyarko E."/>
            <person name="Jarju S."/>
            <person name="Secka A."/>
            <person name="Antonio M."/>
            <person name="Oren A."/>
            <person name="Chaudhuri R."/>
            <person name="La Ragione R.M."/>
            <person name="Hildebrand F."/>
            <person name="Pallen M.J."/>
        </authorList>
    </citation>
    <scope>NUCLEOTIDE SEQUENCE [LARGE SCALE GENOMIC DNA]</scope>
    <source>
        <strain evidence="9 10">Sa1BUA1</strain>
    </source>
</reference>
<evidence type="ECO:0000256" key="3">
    <source>
        <dbReference type="ARBA" id="ARBA00022475"/>
    </source>
</evidence>
<keyword evidence="6 7" id="KW-0472">Membrane</keyword>
<dbReference type="Proteomes" id="UP000661894">
    <property type="component" value="Unassembled WGS sequence"/>
</dbReference>
<dbReference type="PANTHER" id="PTHR33406">
    <property type="entry name" value="MEMBRANE PROTEIN MJ1562-RELATED"/>
    <property type="match status" value="1"/>
</dbReference>
<feature type="transmembrane region" description="Helical" evidence="7">
    <location>
        <begin position="250"/>
        <end position="271"/>
    </location>
</feature>
<evidence type="ECO:0000313" key="9">
    <source>
        <dbReference type="EMBL" id="MBD8062458.1"/>
    </source>
</evidence>
<name>A0ABR8Z374_9MICO</name>
<evidence type="ECO:0000313" key="10">
    <source>
        <dbReference type="Proteomes" id="UP000661894"/>
    </source>
</evidence>
<feature type="transmembrane region" description="Helical" evidence="7">
    <location>
        <begin position="359"/>
        <end position="382"/>
    </location>
</feature>
<dbReference type="Pfam" id="PF03176">
    <property type="entry name" value="MMPL"/>
    <property type="match status" value="2"/>
</dbReference>
<evidence type="ECO:0000256" key="2">
    <source>
        <dbReference type="ARBA" id="ARBA00010157"/>
    </source>
</evidence>
<dbReference type="SUPFAM" id="SSF82866">
    <property type="entry name" value="Multidrug efflux transporter AcrB transmembrane domain"/>
    <property type="match status" value="2"/>
</dbReference>
<comment type="similarity">
    <text evidence="2">Belongs to the resistance-nodulation-cell division (RND) (TC 2.A.6) family. MmpL subfamily.</text>
</comment>
<feature type="transmembrane region" description="Helical" evidence="7">
    <location>
        <begin position="38"/>
        <end position="62"/>
    </location>
</feature>
<feature type="transmembrane region" description="Helical" evidence="7">
    <location>
        <begin position="703"/>
        <end position="726"/>
    </location>
</feature>
<feature type="domain" description="Membrane transport protein MMPL" evidence="8">
    <location>
        <begin position="77"/>
        <end position="424"/>
    </location>
</feature>
<feature type="transmembrane region" description="Helical" evidence="7">
    <location>
        <begin position="675"/>
        <end position="697"/>
    </location>
</feature>
<feature type="transmembrane region" description="Helical" evidence="7">
    <location>
        <begin position="218"/>
        <end position="243"/>
    </location>
</feature>
<dbReference type="InterPro" id="IPR050545">
    <property type="entry name" value="Mycobact_MmpL"/>
</dbReference>
<feature type="transmembrane region" description="Helical" evidence="7">
    <location>
        <begin position="424"/>
        <end position="443"/>
    </location>
</feature>
<feature type="transmembrane region" description="Helical" evidence="7">
    <location>
        <begin position="575"/>
        <end position="594"/>
    </location>
</feature>
<keyword evidence="3" id="KW-1003">Cell membrane</keyword>
<evidence type="ECO:0000256" key="1">
    <source>
        <dbReference type="ARBA" id="ARBA00004651"/>
    </source>
</evidence>
<feature type="domain" description="Membrane transport protein MMPL" evidence="8">
    <location>
        <begin position="522"/>
        <end position="745"/>
    </location>
</feature>
<feature type="transmembrane region" description="Helical" evidence="7">
    <location>
        <begin position="634"/>
        <end position="654"/>
    </location>
</feature>
<organism evidence="9 10">
    <name type="scientific">Oceanitalea stevensii</name>
    <dbReference type="NCBI Taxonomy" id="2763072"/>
    <lineage>
        <taxon>Bacteria</taxon>
        <taxon>Bacillati</taxon>
        <taxon>Actinomycetota</taxon>
        <taxon>Actinomycetes</taxon>
        <taxon>Micrococcales</taxon>
        <taxon>Bogoriellaceae</taxon>
        <taxon>Georgenia</taxon>
    </lineage>
</organism>
<sequence>MSFRLRASGDSIILLSVLSVKGGQSGPSHRKSDGRRGAVVRALLTVLVLLAWLAVGGLGGMAQGSLSEVQTNDQAAFLPSSAESTRADELAEEFAGDQPLPALLVATASGGGELSPEQLAAAEEFAGQVPELELADGRVLGDVLEGPVPVIPAEDGEALLLPISINGDEAEENVGDTGERTGNVVVSEVRTLAADTLAGADLDTWVTGPAGFVSDLGAAFGGIDGVLLLVALVVVLVILVVVYRSPILPFTVLLTAVFSLCAAALVIKPLAGSGALLLNGQSQGILSILVIGAATDYSLLLVARYREELTRNAEPRQAMAQAWRASVPPVLASAGTVIVGLLCLLLSDLGSNASLGPVGAIGIAAAVLGALTLLPALLLVAGSRSRALFWPRRPQYRPDAAPASEDSAGLWGRIAGAVARRPRLIWGTTAVALLALAVFLPTLQAEGTGEGDVFLNPTEAVEGQDVLVEHFEGAGQVQPLVIITAEGSAEDAVEAVEGVEGVESAQVVTGEDDAPVVVDGLVEIQAATTATSESQEATVVAGEVRQTVRDVDPDALVGGAAAQRLDTQETAEQDLRTIVPLVLAVIFVMLVILLRAIVAPLVILAVNVLSFAATLGLSAIFFNHVFDFPGADASVPLFGFVFLVALSIDYSIFLMTRVREESLEHGTRSGVRRGLTMTGGVITSAGLVLAATFGALVVIPLLFLVQLAFIVAVGVLIDTFIVRSLLVSGLVYDIGRTVWWPWKARVPEDEDDSTAAAQQTTAVGSSA</sequence>
<evidence type="ECO:0000256" key="5">
    <source>
        <dbReference type="ARBA" id="ARBA00022989"/>
    </source>
</evidence>